<evidence type="ECO:0000313" key="2">
    <source>
        <dbReference type="EMBL" id="GMA86084.1"/>
    </source>
</evidence>
<feature type="region of interest" description="Disordered" evidence="1">
    <location>
        <begin position="87"/>
        <end position="135"/>
    </location>
</feature>
<accession>A0ABQ6JE52</accession>
<comment type="caution">
    <text evidence="2">The sequence shown here is derived from an EMBL/GenBank/DDBJ whole genome shotgun (WGS) entry which is preliminary data.</text>
</comment>
<keyword evidence="3" id="KW-1185">Reference proteome</keyword>
<name>A0ABQ6JE52_9ACTN</name>
<organism evidence="2 3">
    <name type="scientific">Angustibacter aerolatus</name>
    <dbReference type="NCBI Taxonomy" id="1162965"/>
    <lineage>
        <taxon>Bacteria</taxon>
        <taxon>Bacillati</taxon>
        <taxon>Actinomycetota</taxon>
        <taxon>Actinomycetes</taxon>
        <taxon>Kineosporiales</taxon>
        <taxon>Kineosporiaceae</taxon>
    </lineage>
</organism>
<sequence length="135" mass="14561">MQQVPDLAAQRVDQRLRRVEREADQVDDGVRLQVEHRAAEGALGVLLLAVGAHLPHARPLGCVGVRGAAAPADVDHLVPGAHEARHEVGADVAAAPDDDDAHARTLPHEPGSRSMTSVPVRGRTLDRPTWRRRRG</sequence>
<proteinExistence type="predicted"/>
<evidence type="ECO:0000256" key="1">
    <source>
        <dbReference type="SAM" id="MobiDB-lite"/>
    </source>
</evidence>
<protein>
    <submittedName>
        <fullName evidence="2">Uncharacterized protein</fullName>
    </submittedName>
</protein>
<dbReference type="EMBL" id="BSUZ01000001">
    <property type="protein sequence ID" value="GMA86084.1"/>
    <property type="molecule type" value="Genomic_DNA"/>
</dbReference>
<dbReference type="Proteomes" id="UP001157017">
    <property type="component" value="Unassembled WGS sequence"/>
</dbReference>
<reference evidence="3" key="1">
    <citation type="journal article" date="2019" name="Int. J. Syst. Evol. Microbiol.">
        <title>The Global Catalogue of Microorganisms (GCM) 10K type strain sequencing project: providing services to taxonomists for standard genome sequencing and annotation.</title>
        <authorList>
            <consortium name="The Broad Institute Genomics Platform"/>
            <consortium name="The Broad Institute Genome Sequencing Center for Infectious Disease"/>
            <person name="Wu L."/>
            <person name="Ma J."/>
        </authorList>
    </citation>
    <scope>NUCLEOTIDE SEQUENCE [LARGE SCALE GENOMIC DNA]</scope>
    <source>
        <strain evidence="3">NBRC 108730</strain>
    </source>
</reference>
<evidence type="ECO:0000313" key="3">
    <source>
        <dbReference type="Proteomes" id="UP001157017"/>
    </source>
</evidence>
<feature type="compositionally biased region" description="Basic and acidic residues" evidence="1">
    <location>
        <begin position="101"/>
        <end position="111"/>
    </location>
</feature>
<gene>
    <name evidence="2" type="ORF">GCM10025868_13340</name>
</gene>